<evidence type="ECO:0000313" key="3">
    <source>
        <dbReference type="Proteomes" id="UP000676325"/>
    </source>
</evidence>
<dbReference type="Proteomes" id="UP000676325">
    <property type="component" value="Unassembled WGS sequence"/>
</dbReference>
<evidence type="ECO:0000313" key="2">
    <source>
        <dbReference type="EMBL" id="MBR7828273.1"/>
    </source>
</evidence>
<keyword evidence="3" id="KW-1185">Reference proteome</keyword>
<name>A0A941ED52_9ACTN</name>
<evidence type="ECO:0000256" key="1">
    <source>
        <dbReference type="SAM" id="MobiDB-lite"/>
    </source>
</evidence>
<dbReference type="AlphaFoldDB" id="A0A941ED52"/>
<reference evidence="2" key="1">
    <citation type="submission" date="2021-04" db="EMBL/GenBank/DDBJ databases">
        <title>Genome based classification of Actinospica acidithermotolerans sp. nov., an actinobacterium isolated from an Indonesian hot spring.</title>
        <authorList>
            <person name="Kusuma A.B."/>
            <person name="Putra K.E."/>
            <person name="Nafisah S."/>
            <person name="Loh J."/>
            <person name="Nouioui I."/>
            <person name="Goodfellow M."/>
        </authorList>
    </citation>
    <scope>NUCLEOTIDE SEQUENCE</scope>
    <source>
        <strain evidence="2">MGRD01-02</strain>
    </source>
</reference>
<organism evidence="2 3">
    <name type="scientific">Actinospica acidithermotolerans</name>
    <dbReference type="NCBI Taxonomy" id="2828514"/>
    <lineage>
        <taxon>Bacteria</taxon>
        <taxon>Bacillati</taxon>
        <taxon>Actinomycetota</taxon>
        <taxon>Actinomycetes</taxon>
        <taxon>Catenulisporales</taxon>
        <taxon>Actinospicaceae</taxon>
        <taxon>Actinospica</taxon>
    </lineage>
</organism>
<proteinExistence type="predicted"/>
<protein>
    <submittedName>
        <fullName evidence="2">Uncharacterized protein</fullName>
    </submittedName>
</protein>
<dbReference type="EMBL" id="JAGSOH010000052">
    <property type="protein sequence ID" value="MBR7828273.1"/>
    <property type="molecule type" value="Genomic_DNA"/>
</dbReference>
<dbReference type="RefSeq" id="WP_212519409.1">
    <property type="nucleotide sequence ID" value="NZ_JAGSOH010000052.1"/>
</dbReference>
<gene>
    <name evidence="2" type="ORF">KDK95_18305</name>
</gene>
<feature type="region of interest" description="Disordered" evidence="1">
    <location>
        <begin position="43"/>
        <end position="67"/>
    </location>
</feature>
<comment type="caution">
    <text evidence="2">The sequence shown here is derived from an EMBL/GenBank/DDBJ whole genome shotgun (WGS) entry which is preliminary data.</text>
</comment>
<sequence>MNSSDRRGTDGWPQPPIGPDLRFFARLRARLLRLARRAWARSERYDAPVTPHAAAGGSPQDPDGPSERIALAYELARRQVPATWIAARCALPHAFAELIVAEVADTPGTTPRRRD</sequence>
<accession>A0A941ED52</accession>